<evidence type="ECO:0000256" key="7">
    <source>
        <dbReference type="SAM" id="MobiDB-lite"/>
    </source>
</evidence>
<dbReference type="InterPro" id="IPR029063">
    <property type="entry name" value="SAM-dependent_MTases_sf"/>
</dbReference>
<evidence type="ECO:0000256" key="5">
    <source>
        <dbReference type="RuleBase" id="RU000416"/>
    </source>
</evidence>
<evidence type="ECO:0000256" key="4">
    <source>
        <dbReference type="PROSITE-ProRule" id="PRU01016"/>
    </source>
</evidence>
<dbReference type="PROSITE" id="PS51679">
    <property type="entry name" value="SAM_MT_C5"/>
    <property type="match status" value="1"/>
</dbReference>
<evidence type="ECO:0000256" key="3">
    <source>
        <dbReference type="ARBA" id="ARBA00022691"/>
    </source>
</evidence>
<dbReference type="PANTHER" id="PTHR10629">
    <property type="entry name" value="CYTOSINE-SPECIFIC METHYLTRANSFERASE"/>
    <property type="match status" value="1"/>
</dbReference>
<evidence type="ECO:0000313" key="8">
    <source>
        <dbReference type="EnsemblMetazoa" id="XP_019856377.1"/>
    </source>
</evidence>
<dbReference type="KEGG" id="aqu:105311890"/>
<dbReference type="InterPro" id="IPR050390">
    <property type="entry name" value="C5-Methyltransferase"/>
</dbReference>
<dbReference type="PRINTS" id="PR00105">
    <property type="entry name" value="C5METTRFRASE"/>
</dbReference>
<dbReference type="FunFam" id="3.90.120.10:FF:000001">
    <property type="entry name" value="DNA (cytosine-5)-methyltransferase"/>
    <property type="match status" value="1"/>
</dbReference>
<keyword evidence="2 4" id="KW-0808">Transferase</keyword>
<evidence type="ECO:0000313" key="9">
    <source>
        <dbReference type="Proteomes" id="UP000007879"/>
    </source>
</evidence>
<proteinExistence type="inferred from homology"/>
<evidence type="ECO:0000256" key="1">
    <source>
        <dbReference type="ARBA" id="ARBA00022603"/>
    </source>
</evidence>
<dbReference type="PANTHER" id="PTHR10629:SF52">
    <property type="entry name" value="DNA (CYTOSINE-5)-METHYLTRANSFERASE 1"/>
    <property type="match status" value="1"/>
</dbReference>
<dbReference type="GO" id="GO:0003886">
    <property type="term" value="F:DNA (cytosine-5-)-methyltransferase activity"/>
    <property type="evidence" value="ECO:0007669"/>
    <property type="project" value="UniProtKB-EC"/>
</dbReference>
<feature type="region of interest" description="Disordered" evidence="7">
    <location>
        <begin position="1"/>
        <end position="20"/>
    </location>
</feature>
<dbReference type="EnsemblMetazoa" id="XM_020000818.1">
    <property type="protein sequence ID" value="XP_019856377.1"/>
    <property type="gene ID" value="LOC105311890"/>
</dbReference>
<reference evidence="9" key="1">
    <citation type="journal article" date="2010" name="Nature">
        <title>The Amphimedon queenslandica genome and the evolution of animal complexity.</title>
        <authorList>
            <person name="Srivastava M."/>
            <person name="Simakov O."/>
            <person name="Chapman J."/>
            <person name="Fahey B."/>
            <person name="Gauthier M.E."/>
            <person name="Mitros T."/>
            <person name="Richards G.S."/>
            <person name="Conaco C."/>
            <person name="Dacre M."/>
            <person name="Hellsten U."/>
            <person name="Larroux C."/>
            <person name="Putnam N.H."/>
            <person name="Stanke M."/>
            <person name="Adamska M."/>
            <person name="Darling A."/>
            <person name="Degnan S.M."/>
            <person name="Oakley T.H."/>
            <person name="Plachetzki D.C."/>
            <person name="Zhai Y."/>
            <person name="Adamski M."/>
            <person name="Calcino A."/>
            <person name="Cummins S.F."/>
            <person name="Goodstein D.M."/>
            <person name="Harris C."/>
            <person name="Jackson D.J."/>
            <person name="Leys S.P."/>
            <person name="Shu S."/>
            <person name="Woodcroft B.J."/>
            <person name="Vervoort M."/>
            <person name="Kosik K.S."/>
            <person name="Manning G."/>
            <person name="Degnan B.M."/>
            <person name="Rokhsar D.S."/>
        </authorList>
    </citation>
    <scope>NUCLEOTIDE SEQUENCE [LARGE SCALE GENOMIC DNA]</scope>
</reference>
<dbReference type="PROSITE" id="PS00094">
    <property type="entry name" value="C5_MTASE_1"/>
    <property type="match status" value="1"/>
</dbReference>
<feature type="active site" evidence="4">
    <location>
        <position position="116"/>
    </location>
</feature>
<keyword evidence="3 4" id="KW-0949">S-adenosyl-L-methionine</keyword>
<dbReference type="AlphaFoldDB" id="A0AAN0JHX8"/>
<dbReference type="GO" id="GO:0044027">
    <property type="term" value="P:negative regulation of gene expression via chromosomal CpG island methylation"/>
    <property type="evidence" value="ECO:0007669"/>
    <property type="project" value="TreeGrafter"/>
</dbReference>
<comment type="catalytic activity">
    <reaction evidence="6">
        <text>a 2'-deoxycytidine in DNA + S-adenosyl-L-methionine = a 5-methyl-2'-deoxycytidine in DNA + S-adenosyl-L-homocysteine + H(+)</text>
        <dbReference type="Rhea" id="RHEA:13681"/>
        <dbReference type="Rhea" id="RHEA-COMP:11369"/>
        <dbReference type="Rhea" id="RHEA-COMP:11370"/>
        <dbReference type="ChEBI" id="CHEBI:15378"/>
        <dbReference type="ChEBI" id="CHEBI:57856"/>
        <dbReference type="ChEBI" id="CHEBI:59789"/>
        <dbReference type="ChEBI" id="CHEBI:85452"/>
        <dbReference type="ChEBI" id="CHEBI:85454"/>
        <dbReference type="EC" id="2.1.1.37"/>
    </reaction>
</comment>
<dbReference type="Gene3D" id="3.90.120.10">
    <property type="entry name" value="DNA Methylase, subunit A, domain 2"/>
    <property type="match status" value="1"/>
</dbReference>
<dbReference type="RefSeq" id="XP_019856377.1">
    <property type="nucleotide sequence ID" value="XM_020000818.1"/>
</dbReference>
<dbReference type="FunFam" id="3.40.50.150:FF:000036">
    <property type="entry name" value="DNA (cytosine-5)-methyltransferase"/>
    <property type="match status" value="1"/>
</dbReference>
<protein>
    <recommendedName>
        <fullName evidence="6">Cytosine-specific methyltransferase</fullName>
        <ecNumber evidence="6">2.1.1.37</ecNumber>
    </recommendedName>
</protein>
<keyword evidence="9" id="KW-1185">Reference proteome</keyword>
<dbReference type="InterPro" id="IPR018117">
    <property type="entry name" value="C5_DNA_meth_AS"/>
</dbReference>
<reference evidence="8" key="2">
    <citation type="submission" date="2024-06" db="UniProtKB">
        <authorList>
            <consortium name="EnsemblMetazoa"/>
        </authorList>
    </citation>
    <scope>IDENTIFICATION</scope>
</reference>
<accession>A0AAN0JHX8</accession>
<dbReference type="GeneID" id="105311890"/>
<dbReference type="SUPFAM" id="SSF53335">
    <property type="entry name" value="S-adenosyl-L-methionine-dependent methyltransferases"/>
    <property type="match status" value="1"/>
</dbReference>
<dbReference type="InterPro" id="IPR001525">
    <property type="entry name" value="C5_MeTfrase"/>
</dbReference>
<dbReference type="Pfam" id="PF00145">
    <property type="entry name" value="DNA_methylase"/>
    <property type="match status" value="1"/>
</dbReference>
<dbReference type="GO" id="GO:0003677">
    <property type="term" value="F:DNA binding"/>
    <property type="evidence" value="ECO:0007669"/>
    <property type="project" value="TreeGrafter"/>
</dbReference>
<evidence type="ECO:0000256" key="6">
    <source>
        <dbReference type="RuleBase" id="RU000417"/>
    </source>
</evidence>
<feature type="compositionally biased region" description="Low complexity" evidence="7">
    <location>
        <begin position="1"/>
        <end position="11"/>
    </location>
</feature>
<evidence type="ECO:0000256" key="2">
    <source>
        <dbReference type="ARBA" id="ARBA00022679"/>
    </source>
</evidence>
<dbReference type="GO" id="GO:0032259">
    <property type="term" value="P:methylation"/>
    <property type="evidence" value="ECO:0007669"/>
    <property type="project" value="UniProtKB-KW"/>
</dbReference>
<keyword evidence="1 4" id="KW-0489">Methyltransferase</keyword>
<organism evidence="8 9">
    <name type="scientific">Amphimedon queenslandica</name>
    <name type="common">Sponge</name>
    <dbReference type="NCBI Taxonomy" id="400682"/>
    <lineage>
        <taxon>Eukaryota</taxon>
        <taxon>Metazoa</taxon>
        <taxon>Porifera</taxon>
        <taxon>Demospongiae</taxon>
        <taxon>Heteroscleromorpha</taxon>
        <taxon>Haplosclerida</taxon>
        <taxon>Niphatidae</taxon>
        <taxon>Amphimedon</taxon>
    </lineage>
</organism>
<comment type="similarity">
    <text evidence="4 5">Belongs to the class I-like SAM-binding methyltransferase superfamily. C5-methyltransferase family.</text>
</comment>
<sequence length="394" mass="44128">KGSKESITTTSTDDDRKDDFTPDSSFKKLRMLDVFAGCGGLSEGFHQAGVADSCWAVEIDEPAAQAFRLNYSQTTVFTDDCNILLSLVMEGAKTNSRGQSLPQKGDVELLCGGPPCQGFSGMNRFNSREYSQFKNSLVISYLSFCEYYRPQFFLLESVRNFVSFKKSMVLKLTLRCLVKMGYQCTFGVLQAGQYGVPQTRRRAIILAAAPGEKLPHFPNPTHAFSPRVCQLTVVVNDIKYEGSIRMDSAPYRTITVRDSMSDLPHIKNGSAVRSMNYNGEPHCHYQRLMRGNQHQPVLYDHICKEMNPLVAARMRYIPIGPGSDWRDLPNKCIRLSDGTTVPKLQYSHHDKKNGRAKNKSLRGVCSCATGQPCDSSCRQYGTLIPWCLPHTGRE</sequence>
<dbReference type="Gene3D" id="3.40.50.150">
    <property type="entry name" value="Vaccinia Virus protein VP39"/>
    <property type="match status" value="2"/>
</dbReference>
<dbReference type="Proteomes" id="UP000007879">
    <property type="component" value="Unassembled WGS sequence"/>
</dbReference>
<dbReference type="GO" id="GO:0005634">
    <property type="term" value="C:nucleus"/>
    <property type="evidence" value="ECO:0007669"/>
    <property type="project" value="TreeGrafter"/>
</dbReference>
<dbReference type="NCBIfam" id="TIGR00675">
    <property type="entry name" value="dcm"/>
    <property type="match status" value="1"/>
</dbReference>
<dbReference type="EC" id="2.1.1.37" evidence="6"/>
<name>A0AAN0JHX8_AMPQE</name>